<evidence type="ECO:0000256" key="4">
    <source>
        <dbReference type="ARBA" id="ARBA00022723"/>
    </source>
</evidence>
<dbReference type="SUPFAM" id="SSF53623">
    <property type="entry name" value="MurD-like peptide ligases, catalytic domain"/>
    <property type="match status" value="1"/>
</dbReference>
<evidence type="ECO:0000256" key="7">
    <source>
        <dbReference type="ARBA" id="ARBA00022842"/>
    </source>
</evidence>
<dbReference type="InterPro" id="IPR013221">
    <property type="entry name" value="Mur_ligase_cen"/>
</dbReference>
<feature type="domain" description="Mur ligase central" evidence="12">
    <location>
        <begin position="49"/>
        <end position="273"/>
    </location>
</feature>
<name>A0ABZ0Q3Q3_9LACO</name>
<keyword evidence="7" id="KW-0460">Magnesium</keyword>
<keyword evidence="4" id="KW-0479">Metal-binding</keyword>
<dbReference type="RefSeq" id="WP_063698555.1">
    <property type="nucleotide sequence ID" value="NZ_BBIM01000045.1"/>
</dbReference>
<evidence type="ECO:0000256" key="2">
    <source>
        <dbReference type="ARBA" id="ARBA00013025"/>
    </source>
</evidence>
<reference evidence="14" key="1">
    <citation type="submission" date="2024-06" db="EMBL/GenBank/DDBJ databases">
        <authorList>
            <person name="Chang H.C."/>
            <person name="Mun S.Y."/>
        </authorList>
    </citation>
    <scope>NUCLEOTIDE SEQUENCE [LARGE SCALE GENOMIC DNA]</scope>
    <source>
        <strain evidence="14">KT1</strain>
    </source>
</reference>
<accession>A0ABZ0Q3Q3</accession>
<evidence type="ECO:0000256" key="9">
    <source>
        <dbReference type="ARBA" id="ARBA00047493"/>
    </source>
</evidence>
<dbReference type="Pfam" id="PF02875">
    <property type="entry name" value="Mur_ligase_C"/>
    <property type="match status" value="1"/>
</dbReference>
<proteinExistence type="inferred from homology"/>
<keyword evidence="6 10" id="KW-0067">ATP-binding</keyword>
<dbReference type="InterPro" id="IPR001645">
    <property type="entry name" value="Folylpolyglutamate_synth"/>
</dbReference>
<keyword evidence="5 10" id="KW-0547">Nucleotide-binding</keyword>
<dbReference type="Gene3D" id="3.90.190.20">
    <property type="entry name" value="Mur ligase, C-terminal domain"/>
    <property type="match status" value="1"/>
</dbReference>
<evidence type="ECO:0000256" key="8">
    <source>
        <dbReference type="ARBA" id="ARBA00030592"/>
    </source>
</evidence>
<dbReference type="PANTHER" id="PTHR11136">
    <property type="entry name" value="FOLYLPOLYGLUTAMATE SYNTHASE-RELATED"/>
    <property type="match status" value="1"/>
</dbReference>
<dbReference type="NCBIfam" id="TIGR01499">
    <property type="entry name" value="folC"/>
    <property type="match status" value="1"/>
</dbReference>
<gene>
    <name evidence="13" type="ORF">N6G96_09965</name>
</gene>
<keyword evidence="14" id="KW-1185">Reference proteome</keyword>
<dbReference type="Proteomes" id="UP001302696">
    <property type="component" value="Chromosome"/>
</dbReference>
<evidence type="ECO:0000256" key="10">
    <source>
        <dbReference type="PIRNR" id="PIRNR001563"/>
    </source>
</evidence>
<sequence>MSTNQQDYQKLIAKMNQQMLVTDDDRVPLLQQILAKLGHPDHAYKIIHIAGTNGKGSTGAMLAAVLQKNGYHIGHFSSPAMLDDREQIKIDGQMIGYTDFLQAYQLINDQLPANFATNSLSIFEWFTLIALVAFQQAKVDFVILEVGLGGTNDATNAISAPLLALITHIDYDHTRILGHTIRKIATQKSGIIKTGSTVIVAPHQKRITRTVLRNVAGQQQVPIHFVNNIRLKVLAHNFTGTTVQISGPLIPNQTIQLGLIGGFQLDNLATVLSATTWLQKNNVQLDQRLIHEALAQLKIAGRMQVVQHHPTVILDGAHNPDGAKQLVLSLKKLAPNHKITFLLGFLADKNYLEMLQNYLPLAKEIYVNTPSQHQRALDKDQLSKTIQTHFSFPKEQLFNEPDAHASLSTALKHAATDDVIVITGSFYFIKQFEGDQNV</sequence>
<comment type="catalytic activity">
    <reaction evidence="9">
        <text>(6S)-5,6,7,8-tetrahydrofolyl-(gamma-L-Glu)(n) + L-glutamate + ATP = (6S)-5,6,7,8-tetrahydrofolyl-(gamma-L-Glu)(n+1) + ADP + phosphate + H(+)</text>
        <dbReference type="Rhea" id="RHEA:10580"/>
        <dbReference type="Rhea" id="RHEA-COMP:14738"/>
        <dbReference type="Rhea" id="RHEA-COMP:14740"/>
        <dbReference type="ChEBI" id="CHEBI:15378"/>
        <dbReference type="ChEBI" id="CHEBI:29985"/>
        <dbReference type="ChEBI" id="CHEBI:30616"/>
        <dbReference type="ChEBI" id="CHEBI:43474"/>
        <dbReference type="ChEBI" id="CHEBI:141005"/>
        <dbReference type="ChEBI" id="CHEBI:456216"/>
        <dbReference type="EC" id="6.3.2.17"/>
    </reaction>
</comment>
<evidence type="ECO:0000256" key="1">
    <source>
        <dbReference type="ARBA" id="ARBA00008276"/>
    </source>
</evidence>
<evidence type="ECO:0000259" key="12">
    <source>
        <dbReference type="Pfam" id="PF08245"/>
    </source>
</evidence>
<evidence type="ECO:0000259" key="11">
    <source>
        <dbReference type="Pfam" id="PF02875"/>
    </source>
</evidence>
<dbReference type="Gene3D" id="3.40.1190.10">
    <property type="entry name" value="Mur-like, catalytic domain"/>
    <property type="match status" value="1"/>
</dbReference>
<protein>
    <recommendedName>
        <fullName evidence="2">tetrahydrofolate synthase</fullName>
        <ecNumber evidence="2">6.3.2.17</ecNumber>
    </recommendedName>
    <alternativeName>
        <fullName evidence="8">Tetrahydrofolylpolyglutamate synthase</fullName>
    </alternativeName>
</protein>
<organism evidence="13 14">
    <name type="scientific">Pediococcus inopinatus</name>
    <dbReference type="NCBI Taxonomy" id="114090"/>
    <lineage>
        <taxon>Bacteria</taxon>
        <taxon>Bacillati</taxon>
        <taxon>Bacillota</taxon>
        <taxon>Bacilli</taxon>
        <taxon>Lactobacillales</taxon>
        <taxon>Lactobacillaceae</taxon>
        <taxon>Pediococcus</taxon>
    </lineage>
</organism>
<evidence type="ECO:0000256" key="5">
    <source>
        <dbReference type="ARBA" id="ARBA00022741"/>
    </source>
</evidence>
<feature type="domain" description="Mur ligase C-terminal" evidence="11">
    <location>
        <begin position="301"/>
        <end position="426"/>
    </location>
</feature>
<dbReference type="EC" id="6.3.2.17" evidence="2"/>
<dbReference type="GO" id="GO:0016874">
    <property type="term" value="F:ligase activity"/>
    <property type="evidence" value="ECO:0007669"/>
    <property type="project" value="UniProtKB-KW"/>
</dbReference>
<dbReference type="InterPro" id="IPR004101">
    <property type="entry name" value="Mur_ligase_C"/>
</dbReference>
<dbReference type="PIRSF" id="PIRSF001563">
    <property type="entry name" value="Folylpolyglu_synth"/>
    <property type="match status" value="1"/>
</dbReference>
<dbReference type="PANTHER" id="PTHR11136:SF0">
    <property type="entry name" value="DIHYDROFOLATE SYNTHETASE-RELATED"/>
    <property type="match status" value="1"/>
</dbReference>
<dbReference type="InterPro" id="IPR036565">
    <property type="entry name" value="Mur-like_cat_sf"/>
</dbReference>
<dbReference type="Pfam" id="PF08245">
    <property type="entry name" value="Mur_ligase_M"/>
    <property type="match status" value="1"/>
</dbReference>
<evidence type="ECO:0000256" key="6">
    <source>
        <dbReference type="ARBA" id="ARBA00022840"/>
    </source>
</evidence>
<dbReference type="InterPro" id="IPR036615">
    <property type="entry name" value="Mur_ligase_C_dom_sf"/>
</dbReference>
<evidence type="ECO:0000313" key="13">
    <source>
        <dbReference type="EMBL" id="WPC21571.1"/>
    </source>
</evidence>
<comment type="similarity">
    <text evidence="1 10">Belongs to the folylpolyglutamate synthase family.</text>
</comment>
<evidence type="ECO:0000256" key="3">
    <source>
        <dbReference type="ARBA" id="ARBA00022598"/>
    </source>
</evidence>
<keyword evidence="3 10" id="KW-0436">Ligase</keyword>
<evidence type="ECO:0000313" key="14">
    <source>
        <dbReference type="Proteomes" id="UP001302696"/>
    </source>
</evidence>
<dbReference type="SUPFAM" id="SSF53244">
    <property type="entry name" value="MurD-like peptide ligases, peptide-binding domain"/>
    <property type="match status" value="1"/>
</dbReference>
<dbReference type="EMBL" id="CP104778">
    <property type="protein sequence ID" value="WPC21571.1"/>
    <property type="molecule type" value="Genomic_DNA"/>
</dbReference>